<dbReference type="EMBL" id="KN880433">
    <property type="protein sequence ID" value="KIY73851.1"/>
    <property type="molecule type" value="Genomic_DNA"/>
</dbReference>
<feature type="region of interest" description="Disordered" evidence="1">
    <location>
        <begin position="1"/>
        <end position="61"/>
    </location>
</feature>
<feature type="region of interest" description="Disordered" evidence="1">
    <location>
        <begin position="116"/>
        <end position="144"/>
    </location>
</feature>
<sequence length="316" mass="34707">MASSGQNKIRFAPLPVRQPDNDDGEELDAPVPRIKVSRSSSPPPAPSQSGYDTPPASMYTLSPCQSVDSIAQEPDAPGWRRLFKRKNRSAQNLTRISSLLSNLSTESLFRTQSVTSLKSAARRTQPLPRQPPSDHGGLLSTIYTPKPIGKKQMLNGHWYGARKKDIFSTVPDAEPEFVEWGYGGMGAVKSQAELGGRVWGKLQSDGADMYGEEGSGMAWIRQRRAERERAAKEKLEAASKLEEVNSKPEEEHDHETRAVTVPAPRAIEQEDEDGAGVASADEDQEPDADNAHIGVFRRTSRSAGVEKVARHHHHVT</sequence>
<evidence type="ECO:0000313" key="3">
    <source>
        <dbReference type="Proteomes" id="UP000054007"/>
    </source>
</evidence>
<dbReference type="Proteomes" id="UP000054007">
    <property type="component" value="Unassembled WGS sequence"/>
</dbReference>
<accession>A0A0D7BW49</accession>
<dbReference type="STRING" id="1314674.A0A0D7BW49"/>
<evidence type="ECO:0000256" key="1">
    <source>
        <dbReference type="SAM" id="MobiDB-lite"/>
    </source>
</evidence>
<dbReference type="AlphaFoldDB" id="A0A0D7BW49"/>
<gene>
    <name evidence="2" type="ORF">CYLTODRAFT_416506</name>
</gene>
<reference evidence="2 3" key="1">
    <citation type="journal article" date="2015" name="Fungal Genet. Biol.">
        <title>Evolution of novel wood decay mechanisms in Agaricales revealed by the genome sequences of Fistulina hepatica and Cylindrobasidium torrendii.</title>
        <authorList>
            <person name="Floudas D."/>
            <person name="Held B.W."/>
            <person name="Riley R."/>
            <person name="Nagy L.G."/>
            <person name="Koehler G."/>
            <person name="Ransdell A.S."/>
            <person name="Younus H."/>
            <person name="Chow J."/>
            <person name="Chiniquy J."/>
            <person name="Lipzen A."/>
            <person name="Tritt A."/>
            <person name="Sun H."/>
            <person name="Haridas S."/>
            <person name="LaButti K."/>
            <person name="Ohm R.A."/>
            <person name="Kues U."/>
            <person name="Blanchette R.A."/>
            <person name="Grigoriev I.V."/>
            <person name="Minto R.E."/>
            <person name="Hibbett D.S."/>
        </authorList>
    </citation>
    <scope>NUCLEOTIDE SEQUENCE [LARGE SCALE GENOMIC DNA]</scope>
    <source>
        <strain evidence="2 3">FP15055 ss-10</strain>
    </source>
</reference>
<name>A0A0D7BW49_9AGAR</name>
<dbReference type="OrthoDB" id="3363386at2759"/>
<evidence type="ECO:0000313" key="2">
    <source>
        <dbReference type="EMBL" id="KIY73851.1"/>
    </source>
</evidence>
<feature type="compositionally biased region" description="Acidic residues" evidence="1">
    <location>
        <begin position="269"/>
        <end position="288"/>
    </location>
</feature>
<keyword evidence="3" id="KW-1185">Reference proteome</keyword>
<proteinExistence type="predicted"/>
<organism evidence="2 3">
    <name type="scientific">Cylindrobasidium torrendii FP15055 ss-10</name>
    <dbReference type="NCBI Taxonomy" id="1314674"/>
    <lineage>
        <taxon>Eukaryota</taxon>
        <taxon>Fungi</taxon>
        <taxon>Dikarya</taxon>
        <taxon>Basidiomycota</taxon>
        <taxon>Agaricomycotina</taxon>
        <taxon>Agaricomycetes</taxon>
        <taxon>Agaricomycetidae</taxon>
        <taxon>Agaricales</taxon>
        <taxon>Marasmiineae</taxon>
        <taxon>Physalacriaceae</taxon>
        <taxon>Cylindrobasidium</taxon>
    </lineage>
</organism>
<feature type="compositionally biased region" description="Basic and acidic residues" evidence="1">
    <location>
        <begin position="234"/>
        <end position="257"/>
    </location>
</feature>
<feature type="region of interest" description="Disordered" evidence="1">
    <location>
        <begin position="234"/>
        <end position="316"/>
    </location>
</feature>
<protein>
    <submittedName>
        <fullName evidence="2">Uncharacterized protein</fullName>
    </submittedName>
</protein>